<feature type="non-terminal residue" evidence="8">
    <location>
        <position position="122"/>
    </location>
</feature>
<dbReference type="InterPro" id="IPR011333">
    <property type="entry name" value="SKP1/BTB/POZ_sf"/>
</dbReference>
<keyword evidence="3" id="KW-0677">Repeat</keyword>
<accession>A0A2J8M628</accession>
<gene>
    <name evidence="8" type="ORF">CK820_G0023460</name>
</gene>
<keyword evidence="5" id="KW-0862">Zinc</keyword>
<dbReference type="EMBL" id="NBAG03000267">
    <property type="protein sequence ID" value="PNI54975.1"/>
    <property type="molecule type" value="Genomic_DNA"/>
</dbReference>
<evidence type="ECO:0000256" key="2">
    <source>
        <dbReference type="ARBA" id="ARBA00022723"/>
    </source>
</evidence>
<dbReference type="Pfam" id="PF00651">
    <property type="entry name" value="BTB"/>
    <property type="match status" value="1"/>
</dbReference>
<dbReference type="InterPro" id="IPR000210">
    <property type="entry name" value="BTB/POZ_dom"/>
</dbReference>
<keyword evidence="2" id="KW-0479">Metal-binding</keyword>
<reference evidence="8 9" key="1">
    <citation type="submission" date="2017-12" db="EMBL/GenBank/DDBJ databases">
        <title>High-resolution comparative analysis of great ape genomes.</title>
        <authorList>
            <person name="Pollen A."/>
            <person name="Hastie A."/>
            <person name="Hormozdiari F."/>
            <person name="Dougherty M."/>
            <person name="Liu R."/>
            <person name="Chaisson M."/>
            <person name="Hoppe E."/>
            <person name="Hill C."/>
            <person name="Pang A."/>
            <person name="Hillier L."/>
            <person name="Baker C."/>
            <person name="Armstrong J."/>
            <person name="Shendure J."/>
            <person name="Paten B."/>
            <person name="Wilson R."/>
            <person name="Chao H."/>
            <person name="Schneider V."/>
            <person name="Ventura M."/>
            <person name="Kronenberg Z."/>
            <person name="Murali S."/>
            <person name="Gordon D."/>
            <person name="Cantsilieris S."/>
            <person name="Munson K."/>
            <person name="Nelson B."/>
            <person name="Raja A."/>
            <person name="Underwood J."/>
            <person name="Diekhans M."/>
            <person name="Fiddes I."/>
            <person name="Haussler D."/>
            <person name="Eichler E."/>
        </authorList>
    </citation>
    <scope>NUCLEOTIDE SEQUENCE [LARGE SCALE GENOMIC DNA]</scope>
    <source>
        <strain evidence="8">Yerkes chimp pedigree #C0471</strain>
    </source>
</reference>
<evidence type="ECO:0000256" key="5">
    <source>
        <dbReference type="ARBA" id="ARBA00022833"/>
    </source>
</evidence>
<proteinExistence type="predicted"/>
<evidence type="ECO:0000259" key="7">
    <source>
        <dbReference type="PROSITE" id="PS50097"/>
    </source>
</evidence>
<dbReference type="PROSITE" id="PS50097">
    <property type="entry name" value="BTB"/>
    <property type="match status" value="1"/>
</dbReference>
<organism evidence="8 9">
    <name type="scientific">Pan troglodytes</name>
    <name type="common">Chimpanzee</name>
    <dbReference type="NCBI Taxonomy" id="9598"/>
    <lineage>
        <taxon>Eukaryota</taxon>
        <taxon>Metazoa</taxon>
        <taxon>Chordata</taxon>
        <taxon>Craniata</taxon>
        <taxon>Vertebrata</taxon>
        <taxon>Euteleostomi</taxon>
        <taxon>Mammalia</taxon>
        <taxon>Eutheria</taxon>
        <taxon>Euarchontoglires</taxon>
        <taxon>Primates</taxon>
        <taxon>Haplorrhini</taxon>
        <taxon>Catarrhini</taxon>
        <taxon>Hominidae</taxon>
        <taxon>Pan</taxon>
    </lineage>
</organism>
<evidence type="ECO:0000256" key="1">
    <source>
        <dbReference type="ARBA" id="ARBA00004123"/>
    </source>
</evidence>
<keyword evidence="6" id="KW-0539">Nucleus</keyword>
<dbReference type="FunFam" id="3.30.710.10:FF:000025">
    <property type="entry name" value="B-cell lymphoma 6 protein-like"/>
    <property type="match status" value="1"/>
</dbReference>
<dbReference type="AlphaFoldDB" id="A0A2J8M628"/>
<dbReference type="PANTHER" id="PTHR46105">
    <property type="entry name" value="AGAP004733-PA"/>
    <property type="match status" value="1"/>
</dbReference>
<evidence type="ECO:0000256" key="3">
    <source>
        <dbReference type="ARBA" id="ARBA00022737"/>
    </source>
</evidence>
<feature type="domain" description="BTB" evidence="7">
    <location>
        <begin position="32"/>
        <end position="99"/>
    </location>
</feature>
<evidence type="ECO:0000256" key="6">
    <source>
        <dbReference type="ARBA" id="ARBA00023242"/>
    </source>
</evidence>
<dbReference type="PANTHER" id="PTHR46105:SF25">
    <property type="entry name" value="ZGC:110075 PROTEIN"/>
    <property type="match status" value="1"/>
</dbReference>
<sequence>MASPADSCIQFTRHASDVLLNLNRLRSRDILTDVVIVVSREQFRAHKTVLMACSGLFYSIFTDQLKCNLSVINLDPEINPEGFCILLDFMYTSRLNLREGNIMAVMATAMYLQMEHVVDTCR</sequence>
<dbReference type="InterPro" id="IPR050457">
    <property type="entry name" value="ZnFinger_BTB_dom_contain"/>
</dbReference>
<dbReference type="SUPFAM" id="SSF54695">
    <property type="entry name" value="POZ domain"/>
    <property type="match status" value="1"/>
</dbReference>
<evidence type="ECO:0000313" key="8">
    <source>
        <dbReference type="EMBL" id="PNI54975.1"/>
    </source>
</evidence>
<dbReference type="Proteomes" id="UP000236370">
    <property type="component" value="Unassembled WGS sequence"/>
</dbReference>
<dbReference type="Gene3D" id="3.30.710.10">
    <property type="entry name" value="Potassium Channel Kv1.1, Chain A"/>
    <property type="match status" value="1"/>
</dbReference>
<evidence type="ECO:0000313" key="9">
    <source>
        <dbReference type="Proteomes" id="UP000236370"/>
    </source>
</evidence>
<comment type="subcellular location">
    <subcellularLocation>
        <location evidence="1">Nucleus</location>
    </subcellularLocation>
</comment>
<dbReference type="SMART" id="SM00225">
    <property type="entry name" value="BTB"/>
    <property type="match status" value="1"/>
</dbReference>
<comment type="caution">
    <text evidence="8">The sequence shown here is derived from an EMBL/GenBank/DDBJ whole genome shotgun (WGS) entry which is preliminary data.</text>
</comment>
<evidence type="ECO:0000256" key="4">
    <source>
        <dbReference type="ARBA" id="ARBA00022771"/>
    </source>
</evidence>
<name>A0A2J8M628_PANTR</name>
<dbReference type="CDD" id="cd18331">
    <property type="entry name" value="BTB_POZ_ZBTB27_BCL6"/>
    <property type="match status" value="1"/>
</dbReference>
<keyword evidence="4" id="KW-0863">Zinc-finger</keyword>
<protein>
    <submittedName>
        <fullName evidence="8">BCL6 isoform 7</fullName>
    </submittedName>
</protein>